<reference evidence="2 3" key="1">
    <citation type="submission" date="2017-04" db="EMBL/GenBank/DDBJ databases">
        <authorList>
            <person name="Afonso C.L."/>
            <person name="Miller P.J."/>
            <person name="Scott M.A."/>
            <person name="Spackman E."/>
            <person name="Goraichik I."/>
            <person name="Dimitrov K.M."/>
            <person name="Suarez D.L."/>
            <person name="Swayne D.E."/>
        </authorList>
    </citation>
    <scope>NUCLEOTIDE SEQUENCE [LARGE SCALE GENOMIC DNA]</scope>
    <source>
        <strain evidence="2 3">DSM 43828</strain>
    </source>
</reference>
<dbReference type="Proteomes" id="UP000192674">
    <property type="component" value="Unassembled WGS sequence"/>
</dbReference>
<feature type="transmembrane region" description="Helical" evidence="1">
    <location>
        <begin position="25"/>
        <end position="44"/>
    </location>
</feature>
<proteinExistence type="predicted"/>
<feature type="transmembrane region" description="Helical" evidence="1">
    <location>
        <begin position="96"/>
        <end position="113"/>
    </location>
</feature>
<feature type="transmembrane region" description="Helical" evidence="1">
    <location>
        <begin position="241"/>
        <end position="265"/>
    </location>
</feature>
<dbReference type="EMBL" id="FWXV01000019">
    <property type="protein sequence ID" value="SMD27016.1"/>
    <property type="molecule type" value="Genomic_DNA"/>
</dbReference>
<feature type="transmembrane region" description="Helical" evidence="1">
    <location>
        <begin position="51"/>
        <end position="68"/>
    </location>
</feature>
<feature type="transmembrane region" description="Helical" evidence="1">
    <location>
        <begin position="198"/>
        <end position="220"/>
    </location>
</feature>
<keyword evidence="1" id="KW-0812">Transmembrane</keyword>
<dbReference type="Pfam" id="PF13687">
    <property type="entry name" value="DUF4153"/>
    <property type="match status" value="1"/>
</dbReference>
<keyword evidence="1" id="KW-1133">Transmembrane helix</keyword>
<feature type="transmembrane region" description="Helical" evidence="1">
    <location>
        <begin position="119"/>
        <end position="141"/>
    </location>
</feature>
<protein>
    <submittedName>
        <fullName evidence="2">Uncharacterized protein</fullName>
    </submittedName>
</protein>
<sequence>MNASSVITPATYSTIMRWEKPAEPAPPRTLLAIGIAGAAGAVALPETTSGIGYLVVAIVCAGAAWRVMGRLKPWTIVWGTLSLALVAVTVFRDADWLFAMCLLGAVAAASLAVAGGRSIWGVLLGSVSVALGSVLALPWVARGLGALRRKTTRKALRLTNSVLISAVLLLVFVPLLAGADAAFAKILANVVPSIDADFVARSVLMFVLVAVGTAGASLVITAPPELPDNDRPPSRLSVTEWAMPVGILVMLFAGFAAVQFTVLFGGIKYVLDTEEVSFATYARSGFWQLLAVTVLTLGVVAAVIRWAPRRTAKDRAWLRGLLGTLSVLVLVIVASALSRMWTYQQAYGFTVLRLSVEAFELWLGLVYVMVIVAGVRLEARWLPRAIVGSALTGLLAFAMLNPEKLIAEHNVQRLDATGKIDVEYLSRLSADAAPALAKLPLQHRACALAGANIRMYDRSWQSWNVSRATARPIVAANRELCY</sequence>
<gene>
    <name evidence="2" type="ORF">SAMN05661093_10610</name>
</gene>
<dbReference type="AlphaFoldDB" id="A0A1W2FZF8"/>
<feature type="transmembrane region" description="Helical" evidence="1">
    <location>
        <begin position="162"/>
        <end position="186"/>
    </location>
</feature>
<dbReference type="InterPro" id="IPR025291">
    <property type="entry name" value="DUF4153"/>
</dbReference>
<evidence type="ECO:0000256" key="1">
    <source>
        <dbReference type="SAM" id="Phobius"/>
    </source>
</evidence>
<name>A0A1W2FZF8_KIBAR</name>
<feature type="transmembrane region" description="Helical" evidence="1">
    <location>
        <begin position="358"/>
        <end position="375"/>
    </location>
</feature>
<keyword evidence="1" id="KW-0472">Membrane</keyword>
<evidence type="ECO:0000313" key="2">
    <source>
        <dbReference type="EMBL" id="SMD27016.1"/>
    </source>
</evidence>
<evidence type="ECO:0000313" key="3">
    <source>
        <dbReference type="Proteomes" id="UP000192674"/>
    </source>
</evidence>
<accession>A0A1W2FZF8</accession>
<organism evidence="2 3">
    <name type="scientific">Kibdelosporangium aridum</name>
    <dbReference type="NCBI Taxonomy" id="2030"/>
    <lineage>
        <taxon>Bacteria</taxon>
        <taxon>Bacillati</taxon>
        <taxon>Actinomycetota</taxon>
        <taxon>Actinomycetes</taxon>
        <taxon>Pseudonocardiales</taxon>
        <taxon>Pseudonocardiaceae</taxon>
        <taxon>Kibdelosporangium</taxon>
    </lineage>
</organism>
<feature type="transmembrane region" description="Helical" evidence="1">
    <location>
        <begin position="316"/>
        <end position="338"/>
    </location>
</feature>
<keyword evidence="3" id="KW-1185">Reference proteome</keyword>
<feature type="transmembrane region" description="Helical" evidence="1">
    <location>
        <begin position="285"/>
        <end position="304"/>
    </location>
</feature>
<feature type="transmembrane region" description="Helical" evidence="1">
    <location>
        <begin position="74"/>
        <end position="91"/>
    </location>
</feature>